<organism evidence="1 2">
    <name type="scientific">Panagrolaimus sp. PS1159</name>
    <dbReference type="NCBI Taxonomy" id="55785"/>
    <lineage>
        <taxon>Eukaryota</taxon>
        <taxon>Metazoa</taxon>
        <taxon>Ecdysozoa</taxon>
        <taxon>Nematoda</taxon>
        <taxon>Chromadorea</taxon>
        <taxon>Rhabditida</taxon>
        <taxon>Tylenchina</taxon>
        <taxon>Panagrolaimomorpha</taxon>
        <taxon>Panagrolaimoidea</taxon>
        <taxon>Panagrolaimidae</taxon>
        <taxon>Panagrolaimus</taxon>
    </lineage>
</organism>
<reference evidence="2" key="1">
    <citation type="submission" date="2022-11" db="UniProtKB">
        <authorList>
            <consortium name="WormBaseParasite"/>
        </authorList>
    </citation>
    <scope>IDENTIFICATION</scope>
</reference>
<dbReference type="Proteomes" id="UP000887580">
    <property type="component" value="Unplaced"/>
</dbReference>
<name>A0AC35FPY1_9BILA</name>
<protein>
    <submittedName>
        <fullName evidence="2">RNA-polymerase II-associated protein 3-like C-terminal domain-containing protein</fullName>
    </submittedName>
</protein>
<accession>A0AC35FPY1</accession>
<evidence type="ECO:0000313" key="2">
    <source>
        <dbReference type="WBParaSite" id="PS1159_v2.g19679.t1"/>
    </source>
</evidence>
<sequence>MSELSAEDLKAKGNQCFKEKRFHKAISYYSQSLEQKLDHVVLSNRCQSYLSLKYYEAALTDASESIRLNPDFVKSYWRRALALTNLGIHSKARADLKHILEVEPENKAAQELSLKISITYDKPIVPIEIYDKNPYVRSKKPLTRIPVAEKESDFDSGVSTTTSEAGLTPLQNEQTTNDQIATASAVDEPLPPPAKTADQFSVAWTSIKDNPQKFLEYFLTIPISSFDELFAPGVEPEWIETILMAFENEYTGNEQILYSLEKLTTAPRFEVCTMFLSDKMKMDLKNTLRKFSSLEEYSSIILKIFEGFGVNID</sequence>
<proteinExistence type="predicted"/>
<evidence type="ECO:0000313" key="1">
    <source>
        <dbReference type="Proteomes" id="UP000887580"/>
    </source>
</evidence>
<dbReference type="WBParaSite" id="PS1159_v2.g19679.t1">
    <property type="protein sequence ID" value="PS1159_v2.g19679.t1"/>
    <property type="gene ID" value="PS1159_v2.g19679"/>
</dbReference>